<sequence>MASLVHIVVICVLLCTAFSGLDGDTGQPCLRKGKHYLHEDTTRVVNTSRCETLRCNDSHWEIQKTVLGRAVQRQAYSTTTAPSRIRLQLYQDPAYGFDR</sequence>
<comment type="caution">
    <text evidence="2">The sequence shown here is derived from an EMBL/GenBank/DDBJ whole genome shotgun (WGS) entry which is preliminary data.</text>
</comment>
<feature type="chain" id="PRO_5043427750" description="Secreted protein" evidence="1">
    <location>
        <begin position="24"/>
        <end position="99"/>
    </location>
</feature>
<evidence type="ECO:0000313" key="2">
    <source>
        <dbReference type="EMBL" id="GFO05554.1"/>
    </source>
</evidence>
<feature type="signal peptide" evidence="1">
    <location>
        <begin position="1"/>
        <end position="23"/>
    </location>
</feature>
<dbReference type="AlphaFoldDB" id="A0AAV4AD28"/>
<dbReference type="EMBL" id="BLXT01003749">
    <property type="protein sequence ID" value="GFO05554.1"/>
    <property type="molecule type" value="Genomic_DNA"/>
</dbReference>
<evidence type="ECO:0000313" key="3">
    <source>
        <dbReference type="Proteomes" id="UP000735302"/>
    </source>
</evidence>
<reference evidence="2 3" key="1">
    <citation type="journal article" date="2021" name="Elife">
        <title>Chloroplast acquisition without the gene transfer in kleptoplastic sea slugs, Plakobranchus ocellatus.</title>
        <authorList>
            <person name="Maeda T."/>
            <person name="Takahashi S."/>
            <person name="Yoshida T."/>
            <person name="Shimamura S."/>
            <person name="Takaki Y."/>
            <person name="Nagai Y."/>
            <person name="Toyoda A."/>
            <person name="Suzuki Y."/>
            <person name="Arimoto A."/>
            <person name="Ishii H."/>
            <person name="Satoh N."/>
            <person name="Nishiyama T."/>
            <person name="Hasebe M."/>
            <person name="Maruyama T."/>
            <person name="Minagawa J."/>
            <person name="Obokata J."/>
            <person name="Shigenobu S."/>
        </authorList>
    </citation>
    <scope>NUCLEOTIDE SEQUENCE [LARGE SCALE GENOMIC DNA]</scope>
</reference>
<accession>A0AAV4AD28</accession>
<keyword evidence="1" id="KW-0732">Signal</keyword>
<proteinExistence type="predicted"/>
<evidence type="ECO:0008006" key="4">
    <source>
        <dbReference type="Google" id="ProtNLM"/>
    </source>
</evidence>
<keyword evidence="3" id="KW-1185">Reference proteome</keyword>
<dbReference type="Proteomes" id="UP000735302">
    <property type="component" value="Unassembled WGS sequence"/>
</dbReference>
<evidence type="ECO:0000256" key="1">
    <source>
        <dbReference type="SAM" id="SignalP"/>
    </source>
</evidence>
<name>A0AAV4AD28_9GAST</name>
<protein>
    <recommendedName>
        <fullName evidence="4">Secreted protein</fullName>
    </recommendedName>
</protein>
<gene>
    <name evidence="2" type="ORF">PoB_003205900</name>
</gene>
<organism evidence="2 3">
    <name type="scientific">Plakobranchus ocellatus</name>
    <dbReference type="NCBI Taxonomy" id="259542"/>
    <lineage>
        <taxon>Eukaryota</taxon>
        <taxon>Metazoa</taxon>
        <taxon>Spiralia</taxon>
        <taxon>Lophotrochozoa</taxon>
        <taxon>Mollusca</taxon>
        <taxon>Gastropoda</taxon>
        <taxon>Heterobranchia</taxon>
        <taxon>Euthyneura</taxon>
        <taxon>Panpulmonata</taxon>
        <taxon>Sacoglossa</taxon>
        <taxon>Placobranchoidea</taxon>
        <taxon>Plakobranchidae</taxon>
        <taxon>Plakobranchus</taxon>
    </lineage>
</organism>